<proteinExistence type="predicted"/>
<comment type="catalytic activity">
    <reaction evidence="5">
        <text>glycyl-tRNA(Gly) + acetyl-CoA = N-acetylglycyl-tRNA(Gly) + CoA + H(+)</text>
        <dbReference type="Rhea" id="RHEA:81867"/>
        <dbReference type="Rhea" id="RHEA-COMP:9683"/>
        <dbReference type="Rhea" id="RHEA-COMP:19766"/>
        <dbReference type="ChEBI" id="CHEBI:15378"/>
        <dbReference type="ChEBI" id="CHEBI:57287"/>
        <dbReference type="ChEBI" id="CHEBI:57288"/>
        <dbReference type="ChEBI" id="CHEBI:78522"/>
        <dbReference type="ChEBI" id="CHEBI:232036"/>
    </reaction>
</comment>
<evidence type="ECO:0000256" key="5">
    <source>
        <dbReference type="ARBA" id="ARBA00049880"/>
    </source>
</evidence>
<keyword evidence="1" id="KW-0678">Repressor</keyword>
<evidence type="ECO:0000256" key="1">
    <source>
        <dbReference type="ARBA" id="ARBA00022491"/>
    </source>
</evidence>
<keyword evidence="2" id="KW-1277">Toxin-antitoxin system</keyword>
<dbReference type="PANTHER" id="PTHR36449">
    <property type="entry name" value="ACETYLTRANSFERASE-RELATED"/>
    <property type="match status" value="1"/>
</dbReference>
<dbReference type="PANTHER" id="PTHR36449:SF1">
    <property type="entry name" value="ACETYLTRANSFERASE"/>
    <property type="match status" value="1"/>
</dbReference>
<evidence type="ECO:0000256" key="3">
    <source>
        <dbReference type="ARBA" id="ARBA00022679"/>
    </source>
</evidence>
<keyword evidence="3 7" id="KW-0808">Transferase</keyword>
<dbReference type="EMBL" id="CACVAX010000029">
    <property type="protein sequence ID" value="CAA6810386.1"/>
    <property type="molecule type" value="Genomic_DNA"/>
</dbReference>
<dbReference type="SUPFAM" id="SSF55729">
    <property type="entry name" value="Acyl-CoA N-acyltransferases (Nat)"/>
    <property type="match status" value="1"/>
</dbReference>
<dbReference type="AlphaFoldDB" id="A0A6S6T687"/>
<gene>
    <name evidence="7" type="ORF">HELGO_WM17786</name>
</gene>
<reference evidence="7" key="1">
    <citation type="submission" date="2020-01" db="EMBL/GenBank/DDBJ databases">
        <authorList>
            <person name="Meier V. D."/>
            <person name="Meier V D."/>
        </authorList>
    </citation>
    <scope>NUCLEOTIDE SEQUENCE</scope>
    <source>
        <strain evidence="7">HLG_WM_MAG_04</strain>
    </source>
</reference>
<dbReference type="GO" id="GO:0016747">
    <property type="term" value="F:acyltransferase activity, transferring groups other than amino-acyl groups"/>
    <property type="evidence" value="ECO:0007669"/>
    <property type="project" value="InterPro"/>
</dbReference>
<name>A0A6S6T687_9BACT</name>
<protein>
    <submittedName>
        <fullName evidence="7">FIG001353: Acetyltransferase</fullName>
    </submittedName>
</protein>
<evidence type="ECO:0000259" key="6">
    <source>
        <dbReference type="Pfam" id="PF13673"/>
    </source>
</evidence>
<dbReference type="Gene3D" id="3.40.630.30">
    <property type="match status" value="1"/>
</dbReference>
<sequence length="170" mass="19380">MISVPLDKKRHDRKRFDCAVPALKNYLQMMANQQSNKDNTRTFVLEDVKNPNFIIGYYTLTMSTLDLSSLPSALQKKHQNANSAGLIARLAVDKRYKKEGFGEWLLIDALKKLLNTSDSVAFPLIVVDAKDGASDFYKKFGFVAFFDEENKLFITVESVRKSFKVSSEHF</sequence>
<accession>A0A6S6T687</accession>
<feature type="domain" description="N-acetyltransferase" evidence="6">
    <location>
        <begin position="86"/>
        <end position="148"/>
    </location>
</feature>
<keyword evidence="4" id="KW-0012">Acyltransferase</keyword>
<dbReference type="InterPro" id="IPR016181">
    <property type="entry name" value="Acyl_CoA_acyltransferase"/>
</dbReference>
<dbReference type="Pfam" id="PF13673">
    <property type="entry name" value="Acetyltransf_10"/>
    <property type="match status" value="1"/>
</dbReference>
<evidence type="ECO:0000256" key="2">
    <source>
        <dbReference type="ARBA" id="ARBA00022649"/>
    </source>
</evidence>
<evidence type="ECO:0000256" key="4">
    <source>
        <dbReference type="ARBA" id="ARBA00023315"/>
    </source>
</evidence>
<dbReference type="InterPro" id="IPR000182">
    <property type="entry name" value="GNAT_dom"/>
</dbReference>
<evidence type="ECO:0000313" key="7">
    <source>
        <dbReference type="EMBL" id="CAA6810386.1"/>
    </source>
</evidence>
<organism evidence="7">
    <name type="scientific">uncultured Sulfurovum sp</name>
    <dbReference type="NCBI Taxonomy" id="269237"/>
    <lineage>
        <taxon>Bacteria</taxon>
        <taxon>Pseudomonadati</taxon>
        <taxon>Campylobacterota</taxon>
        <taxon>Epsilonproteobacteria</taxon>
        <taxon>Campylobacterales</taxon>
        <taxon>Sulfurovaceae</taxon>
        <taxon>Sulfurovum</taxon>
        <taxon>environmental samples</taxon>
    </lineage>
</organism>